<name>A0A4Y2QP16_ARAVE</name>
<proteinExistence type="predicted"/>
<comment type="caution">
    <text evidence="1">The sequence shown here is derived from an EMBL/GenBank/DDBJ whole genome shotgun (WGS) entry which is preliminary data.</text>
</comment>
<dbReference type="Proteomes" id="UP000499080">
    <property type="component" value="Unassembled WGS sequence"/>
</dbReference>
<evidence type="ECO:0000313" key="2">
    <source>
        <dbReference type="Proteomes" id="UP000499080"/>
    </source>
</evidence>
<gene>
    <name evidence="1" type="ORF">AVEN_164126_1</name>
</gene>
<dbReference type="EMBL" id="BGPR01014375">
    <property type="protein sequence ID" value="GBN64945.1"/>
    <property type="molecule type" value="Genomic_DNA"/>
</dbReference>
<dbReference type="AlphaFoldDB" id="A0A4Y2QP16"/>
<sequence length="117" mass="13002">MKLEAEERLEKESSNGRSFSFTSRVLVSVSRVSRNASGRASPDLMERFIQLETQHYDLYLDGGQIVIQLQLATVFDSGTSWLQDLLRVSGTSFLVGDGLSPSVLKGHSLPEWSDHNS</sequence>
<keyword evidence="2" id="KW-1185">Reference proteome</keyword>
<evidence type="ECO:0000313" key="1">
    <source>
        <dbReference type="EMBL" id="GBN64945.1"/>
    </source>
</evidence>
<protein>
    <submittedName>
        <fullName evidence="1">Uncharacterized protein</fullName>
    </submittedName>
</protein>
<reference evidence="1 2" key="1">
    <citation type="journal article" date="2019" name="Sci. Rep.">
        <title>Orb-weaving spider Araneus ventricosus genome elucidates the spidroin gene catalogue.</title>
        <authorList>
            <person name="Kono N."/>
            <person name="Nakamura H."/>
            <person name="Ohtoshi R."/>
            <person name="Moran D.A.P."/>
            <person name="Shinohara A."/>
            <person name="Yoshida Y."/>
            <person name="Fujiwara M."/>
            <person name="Mori M."/>
            <person name="Tomita M."/>
            <person name="Arakawa K."/>
        </authorList>
    </citation>
    <scope>NUCLEOTIDE SEQUENCE [LARGE SCALE GENOMIC DNA]</scope>
</reference>
<accession>A0A4Y2QP16</accession>
<organism evidence="1 2">
    <name type="scientific">Araneus ventricosus</name>
    <name type="common">Orbweaver spider</name>
    <name type="synonym">Epeira ventricosa</name>
    <dbReference type="NCBI Taxonomy" id="182803"/>
    <lineage>
        <taxon>Eukaryota</taxon>
        <taxon>Metazoa</taxon>
        <taxon>Ecdysozoa</taxon>
        <taxon>Arthropoda</taxon>
        <taxon>Chelicerata</taxon>
        <taxon>Arachnida</taxon>
        <taxon>Araneae</taxon>
        <taxon>Araneomorphae</taxon>
        <taxon>Entelegynae</taxon>
        <taxon>Araneoidea</taxon>
        <taxon>Araneidae</taxon>
        <taxon>Araneus</taxon>
    </lineage>
</organism>